<organism evidence="1">
    <name type="scientific">Arundo donax</name>
    <name type="common">Giant reed</name>
    <name type="synonym">Donax arundinaceus</name>
    <dbReference type="NCBI Taxonomy" id="35708"/>
    <lineage>
        <taxon>Eukaryota</taxon>
        <taxon>Viridiplantae</taxon>
        <taxon>Streptophyta</taxon>
        <taxon>Embryophyta</taxon>
        <taxon>Tracheophyta</taxon>
        <taxon>Spermatophyta</taxon>
        <taxon>Magnoliopsida</taxon>
        <taxon>Liliopsida</taxon>
        <taxon>Poales</taxon>
        <taxon>Poaceae</taxon>
        <taxon>PACMAD clade</taxon>
        <taxon>Arundinoideae</taxon>
        <taxon>Arundineae</taxon>
        <taxon>Arundo</taxon>
    </lineage>
</organism>
<dbReference type="AlphaFoldDB" id="A0A0A9GAP6"/>
<name>A0A0A9GAP6_ARUDO</name>
<reference evidence="1" key="2">
    <citation type="journal article" date="2015" name="Data Brief">
        <title>Shoot transcriptome of the giant reed, Arundo donax.</title>
        <authorList>
            <person name="Barrero R.A."/>
            <person name="Guerrero F.D."/>
            <person name="Moolhuijzen P."/>
            <person name="Goolsby J.A."/>
            <person name="Tidwell J."/>
            <person name="Bellgard S.E."/>
            <person name="Bellgard M.I."/>
        </authorList>
    </citation>
    <scope>NUCLEOTIDE SEQUENCE</scope>
    <source>
        <tissue evidence="1">Shoot tissue taken approximately 20 cm above the soil surface</tissue>
    </source>
</reference>
<sequence length="108" mass="12199">MYCLPVRCTFSVLFPAGASPSYEHNKEDSSIWDANFHIRISFKMVPDATRSPLTESPHILIEYKRHFSGDFARVTNTRLLRSHSATELSLRPIASSPSTSRKRASSTQ</sequence>
<dbReference type="EMBL" id="GBRH01175766">
    <property type="protein sequence ID" value="JAE22130.1"/>
    <property type="molecule type" value="Transcribed_RNA"/>
</dbReference>
<evidence type="ECO:0000313" key="1">
    <source>
        <dbReference type="EMBL" id="JAE22130.1"/>
    </source>
</evidence>
<reference evidence="1" key="1">
    <citation type="submission" date="2014-09" db="EMBL/GenBank/DDBJ databases">
        <authorList>
            <person name="Magalhaes I.L.F."/>
            <person name="Oliveira U."/>
            <person name="Santos F.R."/>
            <person name="Vidigal T.H.D.A."/>
            <person name="Brescovit A.D."/>
            <person name="Santos A.J."/>
        </authorList>
    </citation>
    <scope>NUCLEOTIDE SEQUENCE</scope>
    <source>
        <tissue evidence="1">Shoot tissue taken approximately 20 cm above the soil surface</tissue>
    </source>
</reference>
<accession>A0A0A9GAP6</accession>
<proteinExistence type="predicted"/>
<protein>
    <submittedName>
        <fullName evidence="1">Uncharacterized protein</fullName>
    </submittedName>
</protein>